<dbReference type="AlphaFoldDB" id="A0A448ZY65"/>
<dbReference type="Pfam" id="PF05960">
    <property type="entry name" value="DUF885"/>
    <property type="match status" value="2"/>
</dbReference>
<dbReference type="InterPro" id="IPR010281">
    <property type="entry name" value="DUF885"/>
</dbReference>
<dbReference type="PANTHER" id="PTHR33361:SF2">
    <property type="entry name" value="DUF885 DOMAIN-CONTAINING PROTEIN"/>
    <property type="match status" value="1"/>
</dbReference>
<protein>
    <submittedName>
        <fullName evidence="1">Bacterial protein of uncharacterized function (DUF885)</fullName>
    </submittedName>
</protein>
<dbReference type="PANTHER" id="PTHR33361">
    <property type="entry name" value="GLR0591 PROTEIN"/>
    <property type="match status" value="1"/>
</dbReference>
<geneLocation type="plasmid" evidence="1">
    <name>2</name>
</geneLocation>
<organism evidence="1">
    <name type="scientific">Metamycoplasma salivarium</name>
    <name type="common">Mycoplasma salivarium</name>
    <dbReference type="NCBI Taxonomy" id="2124"/>
    <lineage>
        <taxon>Bacteria</taxon>
        <taxon>Bacillati</taxon>
        <taxon>Mycoplasmatota</taxon>
        <taxon>Mycoplasmoidales</taxon>
        <taxon>Metamycoplasmataceae</taxon>
        <taxon>Metamycoplasma</taxon>
    </lineage>
</organism>
<reference evidence="1" key="1">
    <citation type="submission" date="2019-01" db="EMBL/GenBank/DDBJ databases">
        <authorList>
            <consortium name="Pathogen Informatics"/>
        </authorList>
    </citation>
    <scope>NUCLEOTIDE SEQUENCE [LARGE SCALE GENOMIC DNA]</scope>
    <source>
        <strain evidence="1">NCTC10113</strain>
    </source>
</reference>
<dbReference type="EMBL" id="LR214939">
    <property type="protein sequence ID" value="VEU56174.1"/>
    <property type="molecule type" value="Genomic_DNA"/>
</dbReference>
<sequence length="772" mass="87790">MQKDIEVANQILALRKKFNDEFGTQFSSFPDKDENEKAIKFIQGYIDEINKIDTTTLDANVLAWASGLKYNWEIQKGNYENGLRYLLANFGRGPARTYIANSFYSSSLGVSSQDMAIKWYNTLKEAIEQKIVPSKIFIKNNIAAFLKNKYAAKLNAFLSGSEETKTVKDLIGFDRTKAESSYTSQDYIDRFYDYYVNEYYKASEYCKGEDIQDLAISKKEIAKHKELENIIEIKHNGTYTKIYGLGLTEKDLNEKKAGLGYIPGKPNGLTGKQIYQQILKANTTSNLTDDQVNKKGVDSTKSSVENMKTIANATADLIAGKGKDWTSKIKYDADGIGTGTPQELTLEIRKNGQISLENFNKWLNAEDFFFGREDASYYTDEHKKELDDDPNLKNAHTELTTFGYDFLKSSSNPYGSITNSQFYYGALEAFKGYEQFKKTTQSYGRTFFSKNVPDYNIQTYQYAEREYEGVGAYSSAVQKFMFNCDPYYSLPKWSVTSFANHESMMGHHNQLMYAQHHLAQIDGKSLGARTFNYTSYIEGWALFMEWFGIEAGFYGTPDYASTNYYAMPKDFSFAKGITSFANADNVSKPEIIDQIKKLHGGVYWNKVAQITDYTNKDEQHARDAIKLANMLQYFGALNEAQLRNMRLAVDTAYHGVSVQGNSELESGISIKQAREYMSKNSALGIGDITSESKRYFNYVGQATSYNSGKEVFLDLYKKVHEKLGLTREQFINAKNELGEHGEIKKFFDWLLRNSALPIGTIEEVISRVYGLK</sequence>
<accession>A0A448ZY65</accession>
<keyword evidence="1" id="KW-0614">Plasmid</keyword>
<gene>
    <name evidence="1" type="ORF">NCTC10113_01062</name>
</gene>
<dbReference type="RefSeq" id="WP_129619848.1">
    <property type="nucleotide sequence ID" value="NZ_LR214938.2"/>
</dbReference>
<name>A0A448ZY65_METSV</name>
<proteinExistence type="predicted"/>
<evidence type="ECO:0000313" key="1">
    <source>
        <dbReference type="EMBL" id="VEU56174.1"/>
    </source>
</evidence>